<dbReference type="SMART" id="SM00342">
    <property type="entry name" value="HTH_ARAC"/>
    <property type="match status" value="1"/>
</dbReference>
<keyword evidence="4" id="KW-0812">Transmembrane</keyword>
<keyword evidence="4" id="KW-0472">Membrane</keyword>
<proteinExistence type="predicted"/>
<dbReference type="RefSeq" id="WP_063378731.1">
    <property type="nucleotide sequence ID" value="NZ_AUXT01000200.1"/>
</dbReference>
<protein>
    <recommendedName>
        <fullName evidence="5">HTH araC/xylS-type domain-containing protein</fullName>
    </recommendedName>
</protein>
<dbReference type="InterPro" id="IPR009057">
    <property type="entry name" value="Homeodomain-like_sf"/>
</dbReference>
<dbReference type="Gene3D" id="1.10.10.60">
    <property type="entry name" value="Homeodomain-like"/>
    <property type="match status" value="1"/>
</dbReference>
<name>A0A162A495_9GAMM</name>
<accession>A0A162A495</accession>
<dbReference type="SUPFAM" id="SSF46689">
    <property type="entry name" value="Homeodomain-like"/>
    <property type="match status" value="1"/>
</dbReference>
<feature type="transmembrane region" description="Helical" evidence="4">
    <location>
        <begin position="139"/>
        <end position="166"/>
    </location>
</feature>
<dbReference type="PRINTS" id="PR00032">
    <property type="entry name" value="HTHARAC"/>
</dbReference>
<dbReference type="PANTHER" id="PTHR43280">
    <property type="entry name" value="ARAC-FAMILY TRANSCRIPTIONAL REGULATOR"/>
    <property type="match status" value="1"/>
</dbReference>
<dbReference type="GO" id="GO:0043565">
    <property type="term" value="F:sequence-specific DNA binding"/>
    <property type="evidence" value="ECO:0007669"/>
    <property type="project" value="InterPro"/>
</dbReference>
<sequence length="375" mass="42195">MDVVPTVIYSFMLGIIALALVQAWCKPDHQQTTFLIALLCLLFIHVCGELFIYSGAYQYLPGLAGLQFPIRTLLGPALYFYARATMSPDMSISSRSYALAALGPVLVIGAMIPFLFTLTPQEKLALADPATRDPEHFRIAFLTCLIAMVIFIAFIAIYFVSALKVHAHHRQQLMERFADIQSRSLDWFKVTLLLWGLVWFFYATAYLPGFTGWRIPGQGLFLPLLEAGVLLAFTQLALNQPILSREDKGTPIAHQIRTTTLSKSRMDPIAKKLKLVMTQQQLFMNDALSLNQLSQSIGVSENHISETLSQLLQTNFFQFVNGYRVEYAQKLLLDSDKRISTIQYEVGFNSKSTFNTAFKKATGLTPSQYRKQAHS</sequence>
<keyword evidence="2" id="KW-0238">DNA-binding</keyword>
<dbReference type="InterPro" id="IPR018060">
    <property type="entry name" value="HTH_AraC"/>
</dbReference>
<feature type="transmembrane region" description="Helical" evidence="4">
    <location>
        <begin position="97"/>
        <end position="119"/>
    </location>
</feature>
<keyword evidence="3" id="KW-0804">Transcription</keyword>
<evidence type="ECO:0000256" key="4">
    <source>
        <dbReference type="SAM" id="Phobius"/>
    </source>
</evidence>
<comment type="caution">
    <text evidence="6">The sequence shown here is derived from an EMBL/GenBank/DDBJ whole genome shotgun (WGS) entry which is preliminary data.</text>
</comment>
<organism evidence="6 7">
    <name type="scientific">Pseudoalteromonas luteoviolacea NCIMB 1942</name>
    <dbReference type="NCBI Taxonomy" id="1365253"/>
    <lineage>
        <taxon>Bacteria</taxon>
        <taxon>Pseudomonadati</taxon>
        <taxon>Pseudomonadota</taxon>
        <taxon>Gammaproteobacteria</taxon>
        <taxon>Alteromonadales</taxon>
        <taxon>Pseudoalteromonadaceae</taxon>
        <taxon>Pseudoalteromonas</taxon>
    </lineage>
</organism>
<dbReference type="PANTHER" id="PTHR43280:SF29">
    <property type="entry name" value="ARAC-FAMILY TRANSCRIPTIONAL REGULATOR"/>
    <property type="match status" value="1"/>
</dbReference>
<evidence type="ECO:0000256" key="2">
    <source>
        <dbReference type="ARBA" id="ARBA00023125"/>
    </source>
</evidence>
<feature type="transmembrane region" description="Helical" evidence="4">
    <location>
        <begin position="6"/>
        <end position="25"/>
    </location>
</feature>
<reference evidence="6 7" key="1">
    <citation type="submission" date="2013-07" db="EMBL/GenBank/DDBJ databases">
        <title>Comparative Genomic and Metabolomic Analysis of Twelve Strains of Pseudoalteromonas luteoviolacea.</title>
        <authorList>
            <person name="Vynne N.G."/>
            <person name="Mansson M."/>
            <person name="Gram L."/>
        </authorList>
    </citation>
    <scope>NUCLEOTIDE SEQUENCE [LARGE SCALE GENOMIC DNA]</scope>
    <source>
        <strain evidence="6 7">NCIMB 1942</strain>
    </source>
</reference>
<dbReference type="Pfam" id="PF12833">
    <property type="entry name" value="HTH_18"/>
    <property type="match status" value="1"/>
</dbReference>
<dbReference type="OrthoDB" id="345413at2"/>
<dbReference type="PATRIC" id="fig|1365253.3.peg.4393"/>
<dbReference type="Proteomes" id="UP000076587">
    <property type="component" value="Unassembled WGS sequence"/>
</dbReference>
<dbReference type="AlphaFoldDB" id="A0A162A495"/>
<gene>
    <name evidence="6" type="ORF">N482_18190</name>
</gene>
<evidence type="ECO:0000313" key="7">
    <source>
        <dbReference type="Proteomes" id="UP000076587"/>
    </source>
</evidence>
<keyword evidence="1" id="KW-0805">Transcription regulation</keyword>
<feature type="domain" description="HTH araC/xylS-type" evidence="5">
    <location>
        <begin position="273"/>
        <end position="372"/>
    </location>
</feature>
<evidence type="ECO:0000256" key="1">
    <source>
        <dbReference type="ARBA" id="ARBA00023015"/>
    </source>
</evidence>
<evidence type="ECO:0000256" key="3">
    <source>
        <dbReference type="ARBA" id="ARBA00023163"/>
    </source>
</evidence>
<feature type="transmembrane region" description="Helical" evidence="4">
    <location>
        <begin position="187"/>
        <end position="207"/>
    </location>
</feature>
<dbReference type="PROSITE" id="PS01124">
    <property type="entry name" value="HTH_ARAC_FAMILY_2"/>
    <property type="match status" value="1"/>
</dbReference>
<evidence type="ECO:0000313" key="6">
    <source>
        <dbReference type="EMBL" id="KZN43963.1"/>
    </source>
</evidence>
<feature type="transmembrane region" description="Helical" evidence="4">
    <location>
        <begin position="32"/>
        <end position="53"/>
    </location>
</feature>
<dbReference type="InterPro" id="IPR020449">
    <property type="entry name" value="Tscrpt_reg_AraC-type_HTH"/>
</dbReference>
<evidence type="ECO:0000259" key="5">
    <source>
        <dbReference type="PROSITE" id="PS01124"/>
    </source>
</evidence>
<feature type="transmembrane region" description="Helical" evidence="4">
    <location>
        <begin position="59"/>
        <end position="81"/>
    </location>
</feature>
<keyword evidence="4" id="KW-1133">Transmembrane helix</keyword>
<dbReference type="GO" id="GO:0003700">
    <property type="term" value="F:DNA-binding transcription factor activity"/>
    <property type="evidence" value="ECO:0007669"/>
    <property type="project" value="InterPro"/>
</dbReference>
<dbReference type="EMBL" id="AUXT01000200">
    <property type="protein sequence ID" value="KZN43963.1"/>
    <property type="molecule type" value="Genomic_DNA"/>
</dbReference>